<feature type="region of interest" description="Disordered" evidence="1">
    <location>
        <begin position="323"/>
        <end position="342"/>
    </location>
</feature>
<feature type="region of interest" description="Disordered" evidence="1">
    <location>
        <begin position="187"/>
        <end position="248"/>
    </location>
</feature>
<evidence type="ECO:0000313" key="3">
    <source>
        <dbReference type="Proteomes" id="UP000501346"/>
    </source>
</evidence>
<feature type="region of interest" description="Disordered" evidence="1">
    <location>
        <begin position="46"/>
        <end position="74"/>
    </location>
</feature>
<evidence type="ECO:0000313" key="2">
    <source>
        <dbReference type="EMBL" id="QID83428.1"/>
    </source>
</evidence>
<feature type="compositionally biased region" description="Polar residues" evidence="1">
    <location>
        <begin position="194"/>
        <end position="208"/>
    </location>
</feature>
<reference evidence="2 3" key="1">
    <citation type="journal article" date="2019" name="BMC Genomics">
        <title>Chromosome level assembly and comparative genome analysis confirm lager-brewing yeasts originated from a single hybridization.</title>
        <authorList>
            <person name="Salazar A.N."/>
            <person name="Gorter de Vries A.R."/>
            <person name="van den Broek M."/>
            <person name="Brouwers N."/>
            <person name="de la Torre Cortes P."/>
            <person name="Kuijpers N.G.A."/>
            <person name="Daran J.G."/>
            <person name="Abeel T."/>
        </authorList>
    </citation>
    <scope>NUCLEOTIDE SEQUENCE [LARGE SCALE GENOMIC DNA]</scope>
    <source>
        <strain evidence="2 3">CBS 1483</strain>
    </source>
</reference>
<feature type="compositionally biased region" description="Low complexity" evidence="1">
    <location>
        <begin position="209"/>
        <end position="230"/>
    </location>
</feature>
<dbReference type="AlphaFoldDB" id="A0A6C1E296"/>
<sequence>MERPYLSGQEDQYISERLIPRSNSTSNLFSLSSTFSKLNVRNDAEYNSFGPNKKRQINRCGNGQEHMTRTNNFPMRSSSMTAAQRNNKGALFTVKGRNSYHEGLNKDHYYQDQCQNTPNSVRMYKKLTPYQMQRSKMKTSFQFPNGEVFKPKPEGRNSTSSKKISLSSKNPFSFRFGQKEGSASLENLPAKVSSAPNMETFQDTDSLNSDSSVPSTTKSSIASSSPISTVNTPTSCTESHTDDDDGFENKTVTISYSFQNAVTETHNSHIEKLNMLNEKEAKLPTKPGPRERKNKANSGYRRNECKKSSSRLNLGSVLKKLWSSSGKSNTKPNKKYPKKKLDPDDDIADHFVELPDMENDIELMNATLNSIEIDDDETLMDANSIFDDLLSKENSKCDSRQKQLEIRQKLHETAPNDHTDTFHRNLKEKSINDALFDKTIIEDFSKLGEYIIDTRNQPPPRSTKRPSLDNNESARHFYSMPTDSRQPLFGTISSPMDIGNDIIDRLRNDWEYIRFDDCGNSPPKSSSSNVEAVSKPSKKKGVRFAEEVCLASTWSPNVYERANPEFIMNRHRLLWMMKVNPSMNKAMNEVKLELNYFKRNEMVVHKNSKCFTHYLI</sequence>
<feature type="compositionally biased region" description="Basic and acidic residues" evidence="1">
    <location>
        <begin position="273"/>
        <end position="291"/>
    </location>
</feature>
<proteinExistence type="predicted"/>
<keyword evidence="3" id="KW-1185">Reference proteome</keyword>
<organism evidence="2 3">
    <name type="scientific">Saccharomyces pastorianus</name>
    <name type="common">Lager yeast</name>
    <name type="synonym">Saccharomyces cerevisiae x Saccharomyces eubayanus</name>
    <dbReference type="NCBI Taxonomy" id="27292"/>
    <lineage>
        <taxon>Eukaryota</taxon>
        <taxon>Fungi</taxon>
        <taxon>Dikarya</taxon>
        <taxon>Ascomycota</taxon>
        <taxon>Saccharomycotina</taxon>
        <taxon>Saccharomycetes</taxon>
        <taxon>Saccharomycetales</taxon>
        <taxon>Saccharomycetaceae</taxon>
        <taxon>Saccharomyces</taxon>
    </lineage>
</organism>
<feature type="region of interest" description="Disordered" evidence="1">
    <location>
        <begin position="273"/>
        <end position="309"/>
    </location>
</feature>
<dbReference type="OrthoDB" id="5563016at2759"/>
<protein>
    <submittedName>
        <fullName evidence="2">Cytoskeletal protein</fullName>
    </submittedName>
</protein>
<feature type="region of interest" description="Disordered" evidence="1">
    <location>
        <begin position="453"/>
        <end position="475"/>
    </location>
</feature>
<accession>A0A6C1E296</accession>
<name>A0A6C1E296_SACPS</name>
<feature type="region of interest" description="Disordered" evidence="1">
    <location>
        <begin position="141"/>
        <end position="166"/>
    </location>
</feature>
<dbReference type="EMBL" id="CP048999">
    <property type="protein sequence ID" value="QID83428.1"/>
    <property type="molecule type" value="Genomic_DNA"/>
</dbReference>
<gene>
    <name evidence="2" type="primary">AFR1_2</name>
    <name evidence="2" type="ORF">GRS66_005890</name>
</gene>
<dbReference type="Proteomes" id="UP000501346">
    <property type="component" value="Chromosome SeII-SeIV"/>
</dbReference>
<evidence type="ECO:0000256" key="1">
    <source>
        <dbReference type="SAM" id="MobiDB-lite"/>
    </source>
</evidence>